<feature type="domain" description="Phosphatidic acid phosphatase type 2/haloperoxidase" evidence="8">
    <location>
        <begin position="76"/>
        <end position="197"/>
    </location>
</feature>
<evidence type="ECO:0000256" key="6">
    <source>
        <dbReference type="ARBA" id="ARBA00023136"/>
    </source>
</evidence>
<evidence type="ECO:0000259" key="8">
    <source>
        <dbReference type="SMART" id="SM00014"/>
    </source>
</evidence>
<dbReference type="PANTHER" id="PTHR14969">
    <property type="entry name" value="SPHINGOSINE-1-PHOSPHATE PHOSPHOHYDROLASE"/>
    <property type="match status" value="1"/>
</dbReference>
<keyword evidence="10" id="KW-1185">Reference proteome</keyword>
<organism evidence="9 10">
    <name type="scientific">Pedobacter suwonensis</name>
    <dbReference type="NCBI Taxonomy" id="332999"/>
    <lineage>
        <taxon>Bacteria</taxon>
        <taxon>Pseudomonadati</taxon>
        <taxon>Bacteroidota</taxon>
        <taxon>Sphingobacteriia</taxon>
        <taxon>Sphingobacteriales</taxon>
        <taxon>Sphingobacteriaceae</taxon>
        <taxon>Pedobacter</taxon>
    </lineage>
</organism>
<sequence>MRTTKRLSKLRYYFFTAISILLLALTFNFSFSKTDGFIILNRFHPIWLDTFFRYFTNLGDGLISILVAAILLAVRKKKKAMTVALAYTYSGLIIQIAKRVFHMPRPKYFFEQTLFHYTHFVEGVSTHNQNSFPSGHTASAFALATVLVLIFKKKKISFYCLFFAFSIGYSRIYLAQHFLIDVIFGAVTGITCAIAGYYQVYDLKLFRSAKLNKRYKQFKIANQSIPI</sequence>
<dbReference type="EMBL" id="FOJM01000005">
    <property type="protein sequence ID" value="SFA46145.1"/>
    <property type="molecule type" value="Genomic_DNA"/>
</dbReference>
<dbReference type="RefSeq" id="WP_090982306.1">
    <property type="nucleotide sequence ID" value="NZ_FOJM01000005.1"/>
</dbReference>
<dbReference type="SUPFAM" id="SSF48317">
    <property type="entry name" value="Acid phosphatase/Vanadium-dependent haloperoxidase"/>
    <property type="match status" value="1"/>
</dbReference>
<dbReference type="InterPro" id="IPR036938">
    <property type="entry name" value="PAP2/HPO_sf"/>
</dbReference>
<feature type="transmembrane region" description="Helical" evidence="7">
    <location>
        <begin position="182"/>
        <end position="201"/>
    </location>
</feature>
<dbReference type="InterPro" id="IPR000326">
    <property type="entry name" value="PAP2/HPO"/>
</dbReference>
<evidence type="ECO:0000256" key="4">
    <source>
        <dbReference type="ARBA" id="ARBA00022801"/>
    </source>
</evidence>
<evidence type="ECO:0000256" key="5">
    <source>
        <dbReference type="ARBA" id="ARBA00022989"/>
    </source>
</evidence>
<comment type="subcellular location">
    <subcellularLocation>
        <location evidence="1">Cell membrane</location>
        <topology evidence="1">Multi-pass membrane protein</topology>
    </subcellularLocation>
</comment>
<keyword evidence="3 7" id="KW-0812">Transmembrane</keyword>
<dbReference type="GO" id="GO:0005886">
    <property type="term" value="C:plasma membrane"/>
    <property type="evidence" value="ECO:0007669"/>
    <property type="project" value="UniProtKB-SubCell"/>
</dbReference>
<reference evidence="10" key="1">
    <citation type="submission" date="2016-10" db="EMBL/GenBank/DDBJ databases">
        <authorList>
            <person name="Varghese N."/>
            <person name="Submissions S."/>
        </authorList>
    </citation>
    <scope>NUCLEOTIDE SEQUENCE [LARGE SCALE GENOMIC DNA]</scope>
    <source>
        <strain evidence="10">DSM 18130</strain>
    </source>
</reference>
<keyword evidence="5 7" id="KW-1133">Transmembrane helix</keyword>
<dbReference type="GO" id="GO:0016787">
    <property type="term" value="F:hydrolase activity"/>
    <property type="evidence" value="ECO:0007669"/>
    <property type="project" value="UniProtKB-KW"/>
</dbReference>
<keyword evidence="2" id="KW-1003">Cell membrane</keyword>
<protein>
    <submittedName>
        <fullName evidence="9">Membrane-associated phospholipid phosphatase</fullName>
    </submittedName>
</protein>
<dbReference type="Proteomes" id="UP000198836">
    <property type="component" value="Unassembled WGS sequence"/>
</dbReference>
<keyword evidence="4" id="KW-0378">Hydrolase</keyword>
<feature type="transmembrane region" description="Helical" evidence="7">
    <location>
        <begin position="80"/>
        <end position="97"/>
    </location>
</feature>
<dbReference type="OrthoDB" id="9773582at2"/>
<gene>
    <name evidence="9" type="ORF">SAMN04488511_105271</name>
</gene>
<evidence type="ECO:0000313" key="9">
    <source>
        <dbReference type="EMBL" id="SFA46145.1"/>
    </source>
</evidence>
<feature type="transmembrane region" description="Helical" evidence="7">
    <location>
        <begin position="51"/>
        <end position="73"/>
    </location>
</feature>
<accession>A0A1I0T302</accession>
<dbReference type="SMART" id="SM00014">
    <property type="entry name" value="acidPPc"/>
    <property type="match status" value="1"/>
</dbReference>
<feature type="transmembrane region" description="Helical" evidence="7">
    <location>
        <begin position="12"/>
        <end position="31"/>
    </location>
</feature>
<evidence type="ECO:0000256" key="7">
    <source>
        <dbReference type="SAM" id="Phobius"/>
    </source>
</evidence>
<dbReference type="AlphaFoldDB" id="A0A1I0T302"/>
<feature type="transmembrane region" description="Helical" evidence="7">
    <location>
        <begin position="158"/>
        <end position="176"/>
    </location>
</feature>
<dbReference type="Gene3D" id="1.20.144.10">
    <property type="entry name" value="Phosphatidic acid phosphatase type 2/haloperoxidase"/>
    <property type="match status" value="1"/>
</dbReference>
<name>A0A1I0T302_9SPHI</name>
<dbReference type="STRING" id="332999.SAMN04488511_105271"/>
<feature type="transmembrane region" description="Helical" evidence="7">
    <location>
        <begin position="132"/>
        <end position="151"/>
    </location>
</feature>
<evidence type="ECO:0000313" key="10">
    <source>
        <dbReference type="Proteomes" id="UP000198836"/>
    </source>
</evidence>
<evidence type="ECO:0000256" key="2">
    <source>
        <dbReference type="ARBA" id="ARBA00022475"/>
    </source>
</evidence>
<evidence type="ECO:0000256" key="1">
    <source>
        <dbReference type="ARBA" id="ARBA00004651"/>
    </source>
</evidence>
<dbReference type="Pfam" id="PF01569">
    <property type="entry name" value="PAP2"/>
    <property type="match status" value="1"/>
</dbReference>
<evidence type="ECO:0000256" key="3">
    <source>
        <dbReference type="ARBA" id="ARBA00022692"/>
    </source>
</evidence>
<keyword evidence="6 7" id="KW-0472">Membrane</keyword>
<proteinExistence type="predicted"/>
<dbReference type="PANTHER" id="PTHR14969:SF62">
    <property type="entry name" value="DECAPRENYLPHOSPHORYL-5-PHOSPHORIBOSE PHOSPHATASE RV3807C-RELATED"/>
    <property type="match status" value="1"/>
</dbReference>